<evidence type="ECO:0000256" key="2">
    <source>
        <dbReference type="ARBA" id="ARBA00022729"/>
    </source>
</evidence>
<feature type="signal peptide" evidence="4">
    <location>
        <begin position="1"/>
        <end position="22"/>
    </location>
</feature>
<dbReference type="InterPro" id="IPR018389">
    <property type="entry name" value="DctP_fam"/>
</dbReference>
<dbReference type="PANTHER" id="PTHR33376">
    <property type="match status" value="1"/>
</dbReference>
<evidence type="ECO:0000256" key="3">
    <source>
        <dbReference type="ARBA" id="ARBA00022764"/>
    </source>
</evidence>
<comment type="subcellular location">
    <subcellularLocation>
        <location evidence="1">Periplasm</location>
    </subcellularLocation>
</comment>
<dbReference type="PANTHER" id="PTHR33376:SF5">
    <property type="entry name" value="EXTRACYTOPLASMIC SOLUTE RECEPTOR PROTEIN"/>
    <property type="match status" value="1"/>
</dbReference>
<evidence type="ECO:0000256" key="1">
    <source>
        <dbReference type="ARBA" id="ARBA00004418"/>
    </source>
</evidence>
<name>A0A1N7Q3Z7_9RHOB</name>
<dbReference type="OrthoDB" id="6139617at2"/>
<keyword evidence="2 4" id="KW-0732">Signal</keyword>
<evidence type="ECO:0000256" key="4">
    <source>
        <dbReference type="SAM" id="SignalP"/>
    </source>
</evidence>
<organism evidence="5 6">
    <name type="scientific">Gemmobacter megaterium</name>
    <dbReference type="NCBI Taxonomy" id="1086013"/>
    <lineage>
        <taxon>Bacteria</taxon>
        <taxon>Pseudomonadati</taxon>
        <taxon>Pseudomonadota</taxon>
        <taxon>Alphaproteobacteria</taxon>
        <taxon>Rhodobacterales</taxon>
        <taxon>Paracoccaceae</taxon>
        <taxon>Gemmobacter</taxon>
    </lineage>
</organism>
<protein>
    <submittedName>
        <fullName evidence="5">TRAP-type C4-dicarboxylate transport system, substrate-binding protein</fullName>
    </submittedName>
</protein>
<dbReference type="GO" id="GO:0055085">
    <property type="term" value="P:transmembrane transport"/>
    <property type="evidence" value="ECO:0007669"/>
    <property type="project" value="InterPro"/>
</dbReference>
<dbReference type="EMBL" id="FTOT01000007">
    <property type="protein sequence ID" value="SIT17610.1"/>
    <property type="molecule type" value="Genomic_DNA"/>
</dbReference>
<sequence>MNKLKSVAFAALMAMTGTAATAEDVINAVHFAPGPSDFTQEFLRFVEAVNERGKGVVRIDVRGGPEVIPNPQLGTAQQNGLIDMIHTPAGLYLELVPEGEVLSAATLPPAEARKNGAWDLIDSIYQQKGNAKLLAHMNASAGFHIWTVNEPKLTEDGMLDFSTITIRASPLYKQLFDNLGATMIIQPAPEVYTSLERGVINANAYPVLGYASFGWDKFTKYRVDPSYFRMDVLISMNKDSFEALSPEAQKIVTEVAAEYEQKSYDETASLAAKLAQEMLDKGQTAVSMTGAGKDKFLQMAADASWQRMESRDPTHIAKLKELFQ</sequence>
<gene>
    <name evidence="5" type="ORF">SAMN05421774_10766</name>
</gene>
<accession>A0A1N7Q3Z7</accession>
<dbReference type="Gene3D" id="3.40.190.170">
    <property type="entry name" value="Bacterial extracellular solute-binding protein, family 7"/>
    <property type="match status" value="1"/>
</dbReference>
<dbReference type="GO" id="GO:0042597">
    <property type="term" value="C:periplasmic space"/>
    <property type="evidence" value="ECO:0007669"/>
    <property type="project" value="UniProtKB-SubCell"/>
</dbReference>
<proteinExistence type="predicted"/>
<dbReference type="Proteomes" id="UP000186141">
    <property type="component" value="Unassembled WGS sequence"/>
</dbReference>
<dbReference type="AlphaFoldDB" id="A0A1N7Q3Z7"/>
<dbReference type="Pfam" id="PF03480">
    <property type="entry name" value="DctP"/>
    <property type="match status" value="1"/>
</dbReference>
<dbReference type="STRING" id="1086013.SAMN05421774_10766"/>
<keyword evidence="3" id="KW-0574">Periplasm</keyword>
<reference evidence="5 6" key="1">
    <citation type="submission" date="2017-01" db="EMBL/GenBank/DDBJ databases">
        <authorList>
            <person name="Mah S.A."/>
            <person name="Swanson W.J."/>
            <person name="Moy G.W."/>
            <person name="Vacquier V.D."/>
        </authorList>
    </citation>
    <scope>NUCLEOTIDE SEQUENCE [LARGE SCALE GENOMIC DNA]</scope>
    <source>
        <strain evidence="5 6">DSM 26375</strain>
    </source>
</reference>
<dbReference type="InterPro" id="IPR038404">
    <property type="entry name" value="TRAP_DctP_sf"/>
</dbReference>
<feature type="chain" id="PRO_5012546325" evidence="4">
    <location>
        <begin position="23"/>
        <end position="324"/>
    </location>
</feature>
<evidence type="ECO:0000313" key="5">
    <source>
        <dbReference type="EMBL" id="SIT17610.1"/>
    </source>
</evidence>
<dbReference type="RefSeq" id="WP_076533120.1">
    <property type="nucleotide sequence ID" value="NZ_BMEH01000007.1"/>
</dbReference>
<evidence type="ECO:0000313" key="6">
    <source>
        <dbReference type="Proteomes" id="UP000186141"/>
    </source>
</evidence>
<keyword evidence="6" id="KW-1185">Reference proteome</keyword>
<dbReference type="NCBIfam" id="NF037995">
    <property type="entry name" value="TRAP_S1"/>
    <property type="match status" value="1"/>
</dbReference>